<evidence type="ECO:0000313" key="2">
    <source>
        <dbReference type="Proteomes" id="UP000034350"/>
    </source>
</evidence>
<evidence type="ECO:0000313" key="1">
    <source>
        <dbReference type="EMBL" id="KKO75126.1"/>
    </source>
</evidence>
<dbReference type="Proteomes" id="UP000034350">
    <property type="component" value="Unassembled WGS sequence"/>
</dbReference>
<dbReference type="VEuPathDB" id="MicrosporidiaDB:NCER_100624"/>
<dbReference type="OrthoDB" id="2195007at2759"/>
<sequence length="125" mass="15073">MPHKFPNLPPDSREEIKKTAYLDIQNKKYRIVYTMTDCIDATKDILKIEVNSNLNDVVHEVNKILKTKLYQRIHLYLKYKYFAHLNDSVENVYNILKTSEYNINFAFVLRKYKNDDYVLIYDIFL</sequence>
<dbReference type="EMBL" id="JPQZ01000031">
    <property type="protein sequence ID" value="KKO75126.1"/>
    <property type="molecule type" value="Genomic_DNA"/>
</dbReference>
<name>A0A0F9WC86_9MICR</name>
<accession>A0A0F9WC86</accession>
<dbReference type="OMA" id="NINFAFV"/>
<dbReference type="VEuPathDB" id="MicrosporidiaDB:AAJ76_3100014259"/>
<reference evidence="1 2" key="1">
    <citation type="journal article" date="2015" name="Environ. Microbiol.">
        <title>Genome analyses suggest the presence of polyploidy and recent human-driven expansions in eight global populations of the honeybee pathogen Nosema ceranae.</title>
        <authorList>
            <person name="Pelin A."/>
            <person name="Selman M."/>
            <person name="Aris-Brosou S."/>
            <person name="Farinelli L."/>
            <person name="Corradi N."/>
        </authorList>
    </citation>
    <scope>NUCLEOTIDE SEQUENCE [LARGE SCALE GENOMIC DNA]</scope>
    <source>
        <strain evidence="1 2">PA08 1199</strain>
    </source>
</reference>
<dbReference type="GeneID" id="36320073"/>
<organism evidence="1 2">
    <name type="scientific">Vairimorpha ceranae</name>
    <dbReference type="NCBI Taxonomy" id="40302"/>
    <lineage>
        <taxon>Eukaryota</taxon>
        <taxon>Fungi</taxon>
        <taxon>Fungi incertae sedis</taxon>
        <taxon>Microsporidia</taxon>
        <taxon>Nosematidae</taxon>
        <taxon>Vairimorpha</taxon>
    </lineage>
</organism>
<proteinExistence type="predicted"/>
<protein>
    <submittedName>
        <fullName evidence="1">Uncharacterized protein</fullName>
    </submittedName>
</protein>
<dbReference type="AlphaFoldDB" id="A0A0F9WC86"/>
<comment type="caution">
    <text evidence="1">The sequence shown here is derived from an EMBL/GenBank/DDBJ whole genome shotgun (WGS) entry which is preliminary data.</text>
</comment>
<keyword evidence="2" id="KW-1185">Reference proteome</keyword>
<dbReference type="VEuPathDB" id="MicrosporidiaDB:G9O61_00g020550"/>
<dbReference type="RefSeq" id="XP_024330868.1">
    <property type="nucleotide sequence ID" value="XM_024475140.1"/>
</dbReference>
<gene>
    <name evidence="1" type="ORF">AAJ76_3100014259</name>
</gene>